<dbReference type="GO" id="GO:0016829">
    <property type="term" value="F:lyase activity"/>
    <property type="evidence" value="ECO:0007669"/>
    <property type="project" value="UniProtKB-KW"/>
</dbReference>
<evidence type="ECO:0000313" key="13">
    <source>
        <dbReference type="EMBL" id="KAB2815749.1"/>
    </source>
</evidence>
<comment type="subcellular location">
    <subcellularLocation>
        <location evidence="10">Cytoplasm</location>
    </subcellularLocation>
</comment>
<protein>
    <recommendedName>
        <fullName evidence="10">Imidazole glycerol phosphate synthase subunit HisH</fullName>
        <ecNumber evidence="10">4.3.2.10</ecNumber>
    </recommendedName>
    <alternativeName>
        <fullName evidence="10">IGP synthase glutaminase subunit</fullName>
        <ecNumber evidence="10">3.5.1.2</ecNumber>
    </alternativeName>
    <alternativeName>
        <fullName evidence="10">IGP synthase subunit HisH</fullName>
    </alternativeName>
    <alternativeName>
        <fullName evidence="10">ImGP synthase subunit HisH</fullName>
        <shortName evidence="10">IGPS subunit HisH</shortName>
    </alternativeName>
</protein>
<dbReference type="PIRSF" id="PIRSF000495">
    <property type="entry name" value="Amidotransf_hisH"/>
    <property type="match status" value="1"/>
</dbReference>
<dbReference type="PROSITE" id="PS51273">
    <property type="entry name" value="GATASE_TYPE_1"/>
    <property type="match status" value="1"/>
</dbReference>
<evidence type="ECO:0000256" key="9">
    <source>
        <dbReference type="ARBA" id="ARBA00049534"/>
    </source>
</evidence>
<evidence type="ECO:0000256" key="4">
    <source>
        <dbReference type="ARBA" id="ARBA00022801"/>
    </source>
</evidence>
<dbReference type="SUPFAM" id="SSF52317">
    <property type="entry name" value="Class I glutamine amidotransferase-like"/>
    <property type="match status" value="1"/>
</dbReference>
<keyword evidence="10" id="KW-0963">Cytoplasm</keyword>
<evidence type="ECO:0000256" key="11">
    <source>
        <dbReference type="PIRSR" id="PIRSR000495-1"/>
    </source>
</evidence>
<feature type="active site" evidence="10 11">
    <location>
        <position position="176"/>
    </location>
</feature>
<feature type="active site" description="Nucleophile" evidence="10 11">
    <location>
        <position position="76"/>
    </location>
</feature>
<keyword evidence="3 10" id="KW-0028">Amino-acid biosynthesis</keyword>
<dbReference type="NCBIfam" id="TIGR01855">
    <property type="entry name" value="IMP_synth_hisH"/>
    <property type="match status" value="1"/>
</dbReference>
<comment type="catalytic activity">
    <reaction evidence="8 10">
        <text>5-[(5-phospho-1-deoxy-D-ribulos-1-ylimino)methylamino]-1-(5-phospho-beta-D-ribosyl)imidazole-4-carboxamide + L-glutamine = D-erythro-1-(imidazol-4-yl)glycerol 3-phosphate + 5-amino-1-(5-phospho-beta-D-ribosyl)imidazole-4-carboxamide + L-glutamate + H(+)</text>
        <dbReference type="Rhea" id="RHEA:24793"/>
        <dbReference type="ChEBI" id="CHEBI:15378"/>
        <dbReference type="ChEBI" id="CHEBI:29985"/>
        <dbReference type="ChEBI" id="CHEBI:58278"/>
        <dbReference type="ChEBI" id="CHEBI:58359"/>
        <dbReference type="ChEBI" id="CHEBI:58475"/>
        <dbReference type="ChEBI" id="CHEBI:58525"/>
        <dbReference type="EC" id="4.3.2.10"/>
    </reaction>
</comment>
<evidence type="ECO:0000256" key="10">
    <source>
        <dbReference type="HAMAP-Rule" id="MF_00278"/>
    </source>
</evidence>
<dbReference type="GO" id="GO:0005737">
    <property type="term" value="C:cytoplasm"/>
    <property type="evidence" value="ECO:0007669"/>
    <property type="project" value="UniProtKB-SubCell"/>
</dbReference>
<evidence type="ECO:0000313" key="14">
    <source>
        <dbReference type="Proteomes" id="UP000484164"/>
    </source>
</evidence>
<evidence type="ECO:0000256" key="5">
    <source>
        <dbReference type="ARBA" id="ARBA00022962"/>
    </source>
</evidence>
<keyword evidence="6 10" id="KW-0368">Histidine biosynthesis</keyword>
<evidence type="ECO:0000256" key="1">
    <source>
        <dbReference type="ARBA" id="ARBA00005091"/>
    </source>
</evidence>
<evidence type="ECO:0000256" key="3">
    <source>
        <dbReference type="ARBA" id="ARBA00022605"/>
    </source>
</evidence>
<dbReference type="InterPro" id="IPR029062">
    <property type="entry name" value="Class_I_gatase-like"/>
</dbReference>
<dbReference type="Proteomes" id="UP000484164">
    <property type="component" value="Unassembled WGS sequence"/>
</dbReference>
<dbReference type="HAMAP" id="MF_00278">
    <property type="entry name" value="HisH"/>
    <property type="match status" value="1"/>
</dbReference>
<dbReference type="EMBL" id="WBVQ01000002">
    <property type="protein sequence ID" value="KAB2815749.1"/>
    <property type="molecule type" value="Genomic_DNA"/>
</dbReference>
<accession>A0A6L3ZFQ9</accession>
<comment type="pathway">
    <text evidence="1 10">Amino-acid biosynthesis; L-histidine biosynthesis; L-histidine from 5-phospho-alpha-D-ribose 1-diphosphate: step 5/9.</text>
</comment>
<dbReference type="PANTHER" id="PTHR42701">
    <property type="entry name" value="IMIDAZOLE GLYCEROL PHOSPHATE SYNTHASE SUBUNIT HISH"/>
    <property type="match status" value="1"/>
</dbReference>
<keyword evidence="5 10" id="KW-0315">Glutamine amidotransferase</keyword>
<dbReference type="EC" id="4.3.2.10" evidence="10"/>
<dbReference type="InterPro" id="IPR010139">
    <property type="entry name" value="Imidazole-glycPsynth_HisH"/>
</dbReference>
<dbReference type="Gene3D" id="3.40.50.880">
    <property type="match status" value="1"/>
</dbReference>
<evidence type="ECO:0000256" key="2">
    <source>
        <dbReference type="ARBA" id="ARBA00011152"/>
    </source>
</evidence>
<keyword evidence="14" id="KW-1185">Reference proteome</keyword>
<comment type="function">
    <text evidence="10">IGPS catalyzes the conversion of PRFAR and glutamine to IGP, AICAR and glutamate. The HisH subunit catalyzes the hydrolysis of glutamine to glutamate and ammonia as part of the synthesis of IGP and AICAR. The resulting ammonia molecule is channeled to the active site of HisF.</text>
</comment>
<dbReference type="Pfam" id="PF00117">
    <property type="entry name" value="GATase"/>
    <property type="match status" value="1"/>
</dbReference>
<keyword evidence="7 10" id="KW-0456">Lyase</keyword>
<evidence type="ECO:0000259" key="12">
    <source>
        <dbReference type="Pfam" id="PF00117"/>
    </source>
</evidence>
<sequence length="192" mass="21291">MIAIINYNAGNTRSVENALSRLGYTCTITSSLQELQTASKVIFPGVGEARSAMKVLKDTGIDKLLPTLTQPVLGICLGMQLMCDYSEEGDTRGLGIFPIVVRHFPPSQRVPHMGWNTMSNFQSPLFTGITESDDFYFVHSYKADVSPYTIATCDYIEPFSAAINKNNFYATQFHPEKSGDVGMQLLKNFIEL</sequence>
<evidence type="ECO:0000256" key="7">
    <source>
        <dbReference type="ARBA" id="ARBA00023239"/>
    </source>
</evidence>
<feature type="domain" description="Glutamine amidotransferase" evidence="12">
    <location>
        <begin position="4"/>
        <end position="190"/>
    </location>
</feature>
<feature type="active site" evidence="10 11">
    <location>
        <position position="174"/>
    </location>
</feature>
<comment type="catalytic activity">
    <reaction evidence="9 10">
        <text>L-glutamine + H2O = L-glutamate + NH4(+)</text>
        <dbReference type="Rhea" id="RHEA:15889"/>
        <dbReference type="ChEBI" id="CHEBI:15377"/>
        <dbReference type="ChEBI" id="CHEBI:28938"/>
        <dbReference type="ChEBI" id="CHEBI:29985"/>
        <dbReference type="ChEBI" id="CHEBI:58359"/>
        <dbReference type="EC" id="3.5.1.2"/>
    </reaction>
</comment>
<dbReference type="PANTHER" id="PTHR42701:SF1">
    <property type="entry name" value="IMIDAZOLE GLYCEROL PHOSPHATE SYNTHASE SUBUNIT HISH"/>
    <property type="match status" value="1"/>
</dbReference>
<reference evidence="13 14" key="1">
    <citation type="submission" date="2019-10" db="EMBL/GenBank/DDBJ databases">
        <title>Genome sequence of Phaeocystidibacter marisrubri JCM30614 (type strain).</title>
        <authorList>
            <person name="Bowman J.P."/>
        </authorList>
    </citation>
    <scope>NUCLEOTIDE SEQUENCE [LARGE SCALE GENOMIC DNA]</scope>
    <source>
        <strain evidence="13 14">JCM 30614</strain>
    </source>
</reference>
<dbReference type="InterPro" id="IPR017926">
    <property type="entry name" value="GATASE"/>
</dbReference>
<dbReference type="CDD" id="cd01748">
    <property type="entry name" value="GATase1_IGP_Synthase"/>
    <property type="match status" value="1"/>
</dbReference>
<gene>
    <name evidence="10 13" type="primary">hisH</name>
    <name evidence="13" type="ORF">F8C82_08600</name>
</gene>
<dbReference type="EC" id="3.5.1.2" evidence="10"/>
<dbReference type="GO" id="GO:0000107">
    <property type="term" value="F:imidazoleglycerol-phosphate synthase activity"/>
    <property type="evidence" value="ECO:0007669"/>
    <property type="project" value="UniProtKB-UniRule"/>
</dbReference>
<name>A0A6L3ZFQ9_9FLAO</name>
<proteinExistence type="inferred from homology"/>
<comment type="subunit">
    <text evidence="2 10">Heterodimer of HisH and HisF.</text>
</comment>
<dbReference type="GO" id="GO:0004359">
    <property type="term" value="F:glutaminase activity"/>
    <property type="evidence" value="ECO:0007669"/>
    <property type="project" value="UniProtKB-EC"/>
</dbReference>
<dbReference type="GO" id="GO:0000105">
    <property type="term" value="P:L-histidine biosynthetic process"/>
    <property type="evidence" value="ECO:0007669"/>
    <property type="project" value="UniProtKB-UniRule"/>
</dbReference>
<dbReference type="RefSeq" id="WP_151693179.1">
    <property type="nucleotide sequence ID" value="NZ_BMGX01000001.1"/>
</dbReference>
<organism evidence="13 14">
    <name type="scientific">Phaeocystidibacter marisrubri</name>
    <dbReference type="NCBI Taxonomy" id="1577780"/>
    <lineage>
        <taxon>Bacteria</taxon>
        <taxon>Pseudomonadati</taxon>
        <taxon>Bacteroidota</taxon>
        <taxon>Flavobacteriia</taxon>
        <taxon>Flavobacteriales</taxon>
        <taxon>Phaeocystidibacteraceae</taxon>
        <taxon>Phaeocystidibacter</taxon>
    </lineage>
</organism>
<keyword evidence="4 10" id="KW-0378">Hydrolase</keyword>
<evidence type="ECO:0000256" key="6">
    <source>
        <dbReference type="ARBA" id="ARBA00023102"/>
    </source>
</evidence>
<comment type="caution">
    <text evidence="13">The sequence shown here is derived from an EMBL/GenBank/DDBJ whole genome shotgun (WGS) entry which is preliminary data.</text>
</comment>
<dbReference type="OrthoDB" id="9807137at2"/>
<dbReference type="UniPathway" id="UPA00031">
    <property type="reaction ID" value="UER00010"/>
</dbReference>
<dbReference type="AlphaFoldDB" id="A0A6L3ZFQ9"/>
<evidence type="ECO:0000256" key="8">
    <source>
        <dbReference type="ARBA" id="ARBA00047838"/>
    </source>
</evidence>